<dbReference type="PANTHER" id="PTHR10039">
    <property type="entry name" value="AMELOGENIN"/>
    <property type="match status" value="1"/>
</dbReference>
<comment type="caution">
    <text evidence="3">The sequence shown here is derived from an EMBL/GenBank/DDBJ whole genome shotgun (WGS) entry which is preliminary data.</text>
</comment>
<sequence>MSQRNTSSKAKHSFSPYERDKNRYLLVEASHPGSPRSWNLRQLGASDNGPSPFNLNDIATSWLIENRFGVPPGESFLPLHSTNTQNSSGSGAPPMLPSPFPFSQDILGEDDADAHTTHITAIGEGSFANAHDIKIGTAYMIDYNRTGSDEGHTEDKKLTESVLVKLAAKGMPSAMLESKERAYAPRCNEDTHQTLRDEIAHWVQDDAERPVLWLWGPAAVGKSAVAQTVAEDLKKEGLLGAVFFFSRPNNRSNPDVVIPTLVYQLAQLLPEYRRTIVQCITADPLILDKSRRVQFKELIIKPFLATTFHHQPLLIVLDGLDECNDRKAQCEFVEMISLHVWNERNLGLRWMICSRPEPDLKAVFSSRDSKAICRQQRLVIDDEEARNDVLSILWKGFEEIRERYPDQLAKDWPVESQVRFIADRASGHHGFASFILRFIGDRDYDDPSGRLEVCLRFLNCAGGENANPLRALDLLYTQILSDVPIDILPTTQRILGLIAFYGARLMTNIALANFLGLDQASFYRALRHLHSVVFVPPAEYAHSSSIQVYHKSFIDYLKDPTRSGKFVLDERVLPCLDVALSSLKWLSYARKTSSEPLVPELTWNPPGHGPLAVQPLLESLCRFSFKPCWTVCPRVPNDSLMTLIEALERFDFNLDYRKWRGEQTRDFAYFIRWLVTLGVASENLVIVYSRNPNLSSGEKTVTRVHHKDDSPDAFVVPFLATTLGLTNKIYLQLGRYNPALFCLEIHPEEMRISPCFVFED</sequence>
<accession>A0A8H5FRK0</accession>
<dbReference type="InterPro" id="IPR056884">
    <property type="entry name" value="NPHP3-like_N"/>
</dbReference>
<dbReference type="Pfam" id="PF24883">
    <property type="entry name" value="NPHP3_N"/>
    <property type="match status" value="1"/>
</dbReference>
<dbReference type="Gene3D" id="3.40.50.300">
    <property type="entry name" value="P-loop containing nucleotide triphosphate hydrolases"/>
    <property type="match status" value="1"/>
</dbReference>
<evidence type="ECO:0000313" key="4">
    <source>
        <dbReference type="Proteomes" id="UP000559027"/>
    </source>
</evidence>
<feature type="domain" description="Nephrocystin 3-like N-terminal" evidence="2">
    <location>
        <begin position="197"/>
        <end position="355"/>
    </location>
</feature>
<dbReference type="SUPFAM" id="SSF52540">
    <property type="entry name" value="P-loop containing nucleoside triphosphate hydrolases"/>
    <property type="match status" value="1"/>
</dbReference>
<evidence type="ECO:0000313" key="3">
    <source>
        <dbReference type="EMBL" id="KAF5346544.1"/>
    </source>
</evidence>
<evidence type="ECO:0000259" key="2">
    <source>
        <dbReference type="Pfam" id="PF24883"/>
    </source>
</evidence>
<keyword evidence="4" id="KW-1185">Reference proteome</keyword>
<dbReference type="OrthoDB" id="3014077at2759"/>
<protein>
    <recommendedName>
        <fullName evidence="2">Nephrocystin 3-like N-terminal domain-containing protein</fullName>
    </recommendedName>
</protein>
<gene>
    <name evidence="3" type="ORF">D9756_010035</name>
</gene>
<dbReference type="AlphaFoldDB" id="A0A8H5FRK0"/>
<dbReference type="EMBL" id="JAACJO010000031">
    <property type="protein sequence ID" value="KAF5346544.1"/>
    <property type="molecule type" value="Genomic_DNA"/>
</dbReference>
<proteinExistence type="predicted"/>
<dbReference type="PANTHER" id="PTHR10039:SF14">
    <property type="entry name" value="NACHT DOMAIN-CONTAINING PROTEIN"/>
    <property type="match status" value="1"/>
</dbReference>
<keyword evidence="1" id="KW-0677">Repeat</keyword>
<dbReference type="Proteomes" id="UP000559027">
    <property type="component" value="Unassembled WGS sequence"/>
</dbReference>
<organism evidence="3 4">
    <name type="scientific">Leucocoprinus leucothites</name>
    <dbReference type="NCBI Taxonomy" id="201217"/>
    <lineage>
        <taxon>Eukaryota</taxon>
        <taxon>Fungi</taxon>
        <taxon>Dikarya</taxon>
        <taxon>Basidiomycota</taxon>
        <taxon>Agaricomycotina</taxon>
        <taxon>Agaricomycetes</taxon>
        <taxon>Agaricomycetidae</taxon>
        <taxon>Agaricales</taxon>
        <taxon>Agaricineae</taxon>
        <taxon>Agaricaceae</taxon>
        <taxon>Leucocoprinus</taxon>
    </lineage>
</organism>
<evidence type="ECO:0000256" key="1">
    <source>
        <dbReference type="ARBA" id="ARBA00022737"/>
    </source>
</evidence>
<name>A0A8H5FRK0_9AGAR</name>
<dbReference type="InterPro" id="IPR027417">
    <property type="entry name" value="P-loop_NTPase"/>
</dbReference>
<reference evidence="3 4" key="1">
    <citation type="journal article" date="2020" name="ISME J.">
        <title>Uncovering the hidden diversity of litter-decomposition mechanisms in mushroom-forming fungi.</title>
        <authorList>
            <person name="Floudas D."/>
            <person name="Bentzer J."/>
            <person name="Ahren D."/>
            <person name="Johansson T."/>
            <person name="Persson P."/>
            <person name="Tunlid A."/>
        </authorList>
    </citation>
    <scope>NUCLEOTIDE SEQUENCE [LARGE SCALE GENOMIC DNA]</scope>
    <source>
        <strain evidence="3 4">CBS 146.42</strain>
    </source>
</reference>